<sequence length="571" mass="61671">MRLKRVLGGTVVVVLLLGVGAWMLLRSAPVALPPPRPVVLTRVEDAGVPDVVAPLETVEAPDAGLWLTATLEGAHPFAGEARVGAAFVVEGDEGWWEEEKRQKALDIVGPSSLEDLANVREWMKAPASASSRGGVVGPVAVPPAPRYQVVAFEPDGTFWWADFVPGTTLPTTGTLDAGVLRANRPTGVSVRLDGARNTQGTFSVRVERVVDPHDAERASALQPVLALVNPDLGWALVNGTPVPLRSDADTRLAPLPPDRAVRLWLRAPSGREGGPVEVPLREGTVNPVTLDVARLFPEGMSRSVTLRGRVLLGNTSRPAGRMVGWAGGEEPVDPDGRFTIPNVPAWRATRFNVWLGMEEDGRPEAPSMWDFDFTPTEGMPDTVDVEWRVPVYRWLVVRMDGFTRAQLKERSERPYPVYLLERRDVQGLWSAVPSQKFVPEEDGVAVSLLETGTYRVQVASTPYASRPSSVAQVGADDTTVDVRLSPAPSVDSSCEVHVTHQGRPVAGALVMVGGQYRSMPPVRGETDSAGRWRMGTVTSSALPMFVQGAENEWEGDGAEACRTSGIVEIRL</sequence>
<evidence type="ECO:0000313" key="1">
    <source>
        <dbReference type="EMBL" id="GMU07195.1"/>
    </source>
</evidence>
<comment type="caution">
    <text evidence="1">The sequence shown here is derived from an EMBL/GenBank/DDBJ whole genome shotgun (WGS) entry which is preliminary data.</text>
</comment>
<dbReference type="Proteomes" id="UP001342631">
    <property type="component" value="Unassembled WGS sequence"/>
</dbReference>
<dbReference type="EMBL" id="BTTX01000003">
    <property type="protein sequence ID" value="GMU07195.1"/>
    <property type="molecule type" value="Genomic_DNA"/>
</dbReference>
<evidence type="ECO:0000313" key="2">
    <source>
        <dbReference type="Proteomes" id="UP001342631"/>
    </source>
</evidence>
<gene>
    <name evidence="1" type="ORF">ASNO1_34480</name>
</gene>
<organism evidence="1 2">
    <name type="scientific">Corallococcus caeni</name>
    <dbReference type="NCBI Taxonomy" id="3082388"/>
    <lineage>
        <taxon>Bacteria</taxon>
        <taxon>Pseudomonadati</taxon>
        <taxon>Myxococcota</taxon>
        <taxon>Myxococcia</taxon>
        <taxon>Myxococcales</taxon>
        <taxon>Cystobacterineae</taxon>
        <taxon>Myxococcaceae</taxon>
        <taxon>Corallococcus</taxon>
    </lineage>
</organism>
<evidence type="ECO:0008006" key="3">
    <source>
        <dbReference type="Google" id="ProtNLM"/>
    </source>
</evidence>
<accession>A0ABQ6QT46</accession>
<name>A0ABQ6QT46_9BACT</name>
<reference evidence="1 2" key="1">
    <citation type="journal article" date="2024" name="Arch. Microbiol.">
        <title>Corallococcus caeni sp. nov., a novel myxobacterium isolated from activated sludge.</title>
        <authorList>
            <person name="Tomita S."/>
            <person name="Nakai R."/>
            <person name="Kuroda K."/>
            <person name="Kurashita H."/>
            <person name="Hatamoto M."/>
            <person name="Yamaguchi T."/>
            <person name="Narihiro T."/>
        </authorList>
    </citation>
    <scope>NUCLEOTIDE SEQUENCE [LARGE SCALE GENOMIC DNA]</scope>
    <source>
        <strain evidence="1 2">NO1</strain>
    </source>
</reference>
<proteinExistence type="predicted"/>
<protein>
    <recommendedName>
        <fullName evidence="3">Carboxypeptidase regulatory-like domain-containing protein</fullName>
    </recommendedName>
</protein>
<dbReference type="RefSeq" id="WP_338278082.1">
    <property type="nucleotide sequence ID" value="NZ_BTTX01000003.1"/>
</dbReference>
<keyword evidence="2" id="KW-1185">Reference proteome</keyword>